<dbReference type="FunFam" id="3.90.79.10:FF:000060">
    <property type="entry name" value="Nudix hydrolase 1"/>
    <property type="match status" value="1"/>
</dbReference>
<dbReference type="CDD" id="cd04678">
    <property type="entry name" value="NUDIX_MTH2_Nudt15"/>
    <property type="match status" value="1"/>
</dbReference>
<dbReference type="EMBL" id="JAGPNK010000009">
    <property type="protein sequence ID" value="KAH7313579.1"/>
    <property type="molecule type" value="Genomic_DNA"/>
</dbReference>
<dbReference type="PANTHER" id="PTHR16099">
    <property type="entry name" value="8-OXO-DGTP DIPHOSPHATES NUDT15"/>
    <property type="match status" value="1"/>
</dbReference>
<dbReference type="AlphaFoldDB" id="A0A8K0WQY1"/>
<dbReference type="InterPro" id="IPR020084">
    <property type="entry name" value="NUDIX_hydrolase_CS"/>
</dbReference>
<dbReference type="PROSITE" id="PS51462">
    <property type="entry name" value="NUDIX"/>
    <property type="match status" value="1"/>
</dbReference>
<gene>
    <name evidence="3" type="ORF">B0I35DRAFT_435496</name>
</gene>
<evidence type="ECO:0000256" key="1">
    <source>
        <dbReference type="ARBA" id="ARBA00022801"/>
    </source>
</evidence>
<dbReference type="PROSITE" id="PS00893">
    <property type="entry name" value="NUDIX_BOX"/>
    <property type="match status" value="1"/>
</dbReference>
<comment type="caution">
    <text evidence="3">The sequence shown here is derived from an EMBL/GenBank/DDBJ whole genome shotgun (WGS) entry which is preliminary data.</text>
</comment>
<dbReference type="Pfam" id="PF00293">
    <property type="entry name" value="NUDIX"/>
    <property type="match status" value="1"/>
</dbReference>
<name>A0A8K0WQY1_9HYPO</name>
<dbReference type="GO" id="GO:0005829">
    <property type="term" value="C:cytosol"/>
    <property type="evidence" value="ECO:0007669"/>
    <property type="project" value="TreeGrafter"/>
</dbReference>
<evidence type="ECO:0000259" key="2">
    <source>
        <dbReference type="PROSITE" id="PS51462"/>
    </source>
</evidence>
<evidence type="ECO:0000313" key="3">
    <source>
        <dbReference type="EMBL" id="KAH7313579.1"/>
    </source>
</evidence>
<dbReference type="GO" id="GO:0006203">
    <property type="term" value="P:dGTP catabolic process"/>
    <property type="evidence" value="ECO:0007669"/>
    <property type="project" value="TreeGrafter"/>
</dbReference>
<keyword evidence="1 3" id="KW-0378">Hydrolase</keyword>
<dbReference type="Proteomes" id="UP000813444">
    <property type="component" value="Unassembled WGS sequence"/>
</dbReference>
<keyword evidence="4" id="KW-1185">Reference proteome</keyword>
<protein>
    <submittedName>
        <fullName evidence="3">NUDIX hydrolase domain-like protein</fullName>
    </submittedName>
</protein>
<dbReference type="PANTHER" id="PTHR16099:SF5">
    <property type="entry name" value="NUCLEOTIDE TRIPHOSPHATE DIPHOSPHATASE NUDT15"/>
    <property type="match status" value="1"/>
</dbReference>
<accession>A0A8K0WQY1</accession>
<feature type="domain" description="Nudix hydrolase" evidence="2">
    <location>
        <begin position="10"/>
        <end position="144"/>
    </location>
</feature>
<dbReference type="InterPro" id="IPR000086">
    <property type="entry name" value="NUDIX_hydrolase_dom"/>
</dbReference>
<dbReference type="GO" id="GO:0035539">
    <property type="term" value="F:8-oxo-7,8-dihydrodeoxyguanosine triphosphate pyrophosphatase activity"/>
    <property type="evidence" value="ECO:0007669"/>
    <property type="project" value="TreeGrafter"/>
</dbReference>
<reference evidence="3" key="1">
    <citation type="journal article" date="2021" name="Nat. Commun.">
        <title>Genetic determinants of endophytism in the Arabidopsis root mycobiome.</title>
        <authorList>
            <person name="Mesny F."/>
            <person name="Miyauchi S."/>
            <person name="Thiergart T."/>
            <person name="Pickel B."/>
            <person name="Atanasova L."/>
            <person name="Karlsson M."/>
            <person name="Huettel B."/>
            <person name="Barry K.W."/>
            <person name="Haridas S."/>
            <person name="Chen C."/>
            <person name="Bauer D."/>
            <person name="Andreopoulos W."/>
            <person name="Pangilinan J."/>
            <person name="LaButti K."/>
            <person name="Riley R."/>
            <person name="Lipzen A."/>
            <person name="Clum A."/>
            <person name="Drula E."/>
            <person name="Henrissat B."/>
            <person name="Kohler A."/>
            <person name="Grigoriev I.V."/>
            <person name="Martin F.M."/>
            <person name="Hacquard S."/>
        </authorList>
    </citation>
    <scope>NUCLEOTIDE SEQUENCE</scope>
    <source>
        <strain evidence="3">MPI-CAGE-CH-0235</strain>
    </source>
</reference>
<proteinExistence type="predicted"/>
<evidence type="ECO:0000313" key="4">
    <source>
        <dbReference type="Proteomes" id="UP000813444"/>
    </source>
</evidence>
<organism evidence="3 4">
    <name type="scientific">Stachybotrys elegans</name>
    <dbReference type="NCBI Taxonomy" id="80388"/>
    <lineage>
        <taxon>Eukaryota</taxon>
        <taxon>Fungi</taxon>
        <taxon>Dikarya</taxon>
        <taxon>Ascomycota</taxon>
        <taxon>Pezizomycotina</taxon>
        <taxon>Sordariomycetes</taxon>
        <taxon>Hypocreomycetidae</taxon>
        <taxon>Hypocreales</taxon>
        <taxon>Stachybotryaceae</taxon>
        <taxon>Stachybotrys</taxon>
    </lineage>
</organism>
<dbReference type="InterPro" id="IPR015797">
    <property type="entry name" value="NUDIX_hydrolase-like_dom_sf"/>
</dbReference>
<dbReference type="OrthoDB" id="447842at2759"/>
<dbReference type="Gene3D" id="3.90.79.10">
    <property type="entry name" value="Nucleoside Triphosphate Pyrophosphohydrolase"/>
    <property type="match status" value="1"/>
</dbReference>
<sequence>MSPQLAEEPRPRVGVGAIVRRPDGKVLIGKRKNAPGIGVYQMPGGHLEFGEDILRCAERETEEETGLKVRGVKILTVTNSVFDKYGTHYVTLIVHCEMVDPDAQPQTMEPEKCEPWAWMTWDELRALKGDSKRGEILFDPVHQVLEQPLNLDELRP</sequence>
<dbReference type="SUPFAM" id="SSF55811">
    <property type="entry name" value="Nudix"/>
    <property type="match status" value="1"/>
</dbReference>